<accession>A0A0F9TLB4</accession>
<name>A0A0F9TLB4_9ZZZZ</name>
<dbReference type="InterPro" id="IPR029044">
    <property type="entry name" value="Nucleotide-diphossugar_trans"/>
</dbReference>
<sequence length="516" mass="59224">MNRNTIDSAKNVVQEKITVLIASVVEREAQLKVVLNRLIDQHDLLEIHVVLNWYIGVPEWIKGLAWKVTPHLNPTNKHAHDSIWQLMPGNGYVIICDDDLMYPLDFFDNLIAAIERHERRVVVTAHGSNIVLPAGDYMDARRTYGFSDRQERDIFNDLCGVGCCAFHIDAFGDKQPSLQNFPIPFMRDLYFSLHCAKNNVPIVNVKRPSSWILPLQTLGSTVYEETLNNASLRALKNRVMKEQLLPALYCKNHDGSGQYVLITDYGFDRRLMDKTLQTLDEVSDEQTNIIVFSDELKDYSFNSQGVEAIYDNVKRPVLTQFVTPDERAIGRMGSKVLTCYRFVCGLPNGSKVLMSDADMYFMRDPMKAFNADFDLGVTTRPEPYYYPLNAGIIFMRVTDQLKDYLRFVIENIYTASWPELVSYQKRFGHDPGDKDWNFDQDALCVTYLFADQMKERFGINVVDVGPKYNWCPHSDGTWEQIASGKAKLLRAYHDESVVVLHLKSKLRELVFEGLLP</sequence>
<evidence type="ECO:0000259" key="1">
    <source>
        <dbReference type="Pfam" id="PF03407"/>
    </source>
</evidence>
<dbReference type="AlphaFoldDB" id="A0A0F9TLB4"/>
<evidence type="ECO:0000313" key="2">
    <source>
        <dbReference type="EMBL" id="KKN75717.1"/>
    </source>
</evidence>
<protein>
    <recommendedName>
        <fullName evidence="1">Nucleotide-diphospho-sugar transferase domain-containing protein</fullName>
    </recommendedName>
</protein>
<gene>
    <name evidence="2" type="ORF">LCGC14_0378210</name>
</gene>
<proteinExistence type="predicted"/>
<dbReference type="SUPFAM" id="SSF53448">
    <property type="entry name" value="Nucleotide-diphospho-sugar transferases"/>
    <property type="match status" value="2"/>
</dbReference>
<reference evidence="2" key="1">
    <citation type="journal article" date="2015" name="Nature">
        <title>Complex archaea that bridge the gap between prokaryotes and eukaryotes.</title>
        <authorList>
            <person name="Spang A."/>
            <person name="Saw J.H."/>
            <person name="Jorgensen S.L."/>
            <person name="Zaremba-Niedzwiedzka K."/>
            <person name="Martijn J."/>
            <person name="Lind A.E."/>
            <person name="van Eijk R."/>
            <person name="Schleper C."/>
            <person name="Guy L."/>
            <person name="Ettema T.J."/>
        </authorList>
    </citation>
    <scope>NUCLEOTIDE SEQUENCE</scope>
</reference>
<dbReference type="EMBL" id="LAZR01000305">
    <property type="protein sequence ID" value="KKN75717.1"/>
    <property type="molecule type" value="Genomic_DNA"/>
</dbReference>
<dbReference type="CDD" id="cd00761">
    <property type="entry name" value="Glyco_tranf_GTA_type"/>
    <property type="match status" value="1"/>
</dbReference>
<dbReference type="Gene3D" id="3.90.550.10">
    <property type="entry name" value="Spore Coat Polysaccharide Biosynthesis Protein SpsA, Chain A"/>
    <property type="match status" value="1"/>
</dbReference>
<comment type="caution">
    <text evidence="2">The sequence shown here is derived from an EMBL/GenBank/DDBJ whole genome shotgun (WGS) entry which is preliminary data.</text>
</comment>
<organism evidence="2">
    <name type="scientific">marine sediment metagenome</name>
    <dbReference type="NCBI Taxonomy" id="412755"/>
    <lineage>
        <taxon>unclassified sequences</taxon>
        <taxon>metagenomes</taxon>
        <taxon>ecological metagenomes</taxon>
    </lineage>
</organism>
<dbReference type="InterPro" id="IPR005069">
    <property type="entry name" value="Nucl-diP-sugar_transferase"/>
</dbReference>
<feature type="domain" description="Nucleotide-diphospho-sugar transferase" evidence="1">
    <location>
        <begin position="346"/>
        <end position="410"/>
    </location>
</feature>
<dbReference type="Pfam" id="PF03407">
    <property type="entry name" value="Nucleotid_trans"/>
    <property type="match status" value="1"/>
</dbReference>